<keyword evidence="1" id="KW-0732">Signal</keyword>
<dbReference type="EMBL" id="LUGG01000027">
    <property type="protein sequence ID" value="OBZ66678.1"/>
    <property type="molecule type" value="Genomic_DNA"/>
</dbReference>
<feature type="signal peptide" evidence="1">
    <location>
        <begin position="1"/>
        <end position="22"/>
    </location>
</feature>
<keyword evidence="3" id="KW-1185">Reference proteome</keyword>
<comment type="caution">
    <text evidence="2">The sequence shown here is derived from an EMBL/GenBank/DDBJ whole genome shotgun (WGS) entry which is preliminary data.</text>
</comment>
<name>A0A1C7LQ29_GRIFR</name>
<dbReference type="AlphaFoldDB" id="A0A1C7LQ29"/>
<feature type="chain" id="PRO_5008888714" description="Hydrophobin" evidence="1">
    <location>
        <begin position="23"/>
        <end position="77"/>
    </location>
</feature>
<evidence type="ECO:0000313" key="2">
    <source>
        <dbReference type="EMBL" id="OBZ66678.1"/>
    </source>
</evidence>
<sequence length="77" mass="8011">MVHFLSLTIIGTILSAAAGIQAQIDGGILCADPNYSGTCFNIPKACCVDISVLLPTNGVTSFVPLNGSTCQMFTFVK</sequence>
<reference evidence="2 3" key="1">
    <citation type="submission" date="2016-03" db="EMBL/GenBank/DDBJ databases">
        <title>Whole genome sequencing of Grifola frondosa 9006-11.</title>
        <authorList>
            <person name="Min B."/>
            <person name="Park H."/>
            <person name="Kim J.-G."/>
            <person name="Cho H."/>
            <person name="Oh Y.-L."/>
            <person name="Kong W.-S."/>
            <person name="Choi I.-G."/>
        </authorList>
    </citation>
    <scope>NUCLEOTIDE SEQUENCE [LARGE SCALE GENOMIC DNA]</scope>
    <source>
        <strain evidence="2 3">9006-11</strain>
    </source>
</reference>
<evidence type="ECO:0008006" key="4">
    <source>
        <dbReference type="Google" id="ProtNLM"/>
    </source>
</evidence>
<dbReference type="Proteomes" id="UP000092993">
    <property type="component" value="Unassembled WGS sequence"/>
</dbReference>
<evidence type="ECO:0000256" key="1">
    <source>
        <dbReference type="SAM" id="SignalP"/>
    </source>
</evidence>
<evidence type="ECO:0000313" key="3">
    <source>
        <dbReference type="Proteomes" id="UP000092993"/>
    </source>
</evidence>
<organism evidence="2 3">
    <name type="scientific">Grifola frondosa</name>
    <name type="common">Maitake</name>
    <name type="synonym">Polyporus frondosus</name>
    <dbReference type="NCBI Taxonomy" id="5627"/>
    <lineage>
        <taxon>Eukaryota</taxon>
        <taxon>Fungi</taxon>
        <taxon>Dikarya</taxon>
        <taxon>Basidiomycota</taxon>
        <taxon>Agaricomycotina</taxon>
        <taxon>Agaricomycetes</taxon>
        <taxon>Polyporales</taxon>
        <taxon>Grifolaceae</taxon>
        <taxon>Grifola</taxon>
    </lineage>
</organism>
<gene>
    <name evidence="2" type="ORF">A0H81_13104</name>
</gene>
<proteinExistence type="predicted"/>
<accession>A0A1C7LQ29</accession>
<protein>
    <recommendedName>
        <fullName evidence="4">Hydrophobin</fullName>
    </recommendedName>
</protein>